<feature type="domain" description="GST N-terminal" evidence="1">
    <location>
        <begin position="2"/>
        <end position="89"/>
    </location>
</feature>
<dbReference type="CDD" id="cd00570">
    <property type="entry name" value="GST_N_family"/>
    <property type="match status" value="1"/>
</dbReference>
<dbReference type="SFLD" id="SFLDS00019">
    <property type="entry name" value="Glutathione_Transferase_(cytos"/>
    <property type="match status" value="2"/>
</dbReference>
<proteinExistence type="predicted"/>
<dbReference type="InterPro" id="IPR040079">
    <property type="entry name" value="Glutathione_S-Trfase"/>
</dbReference>
<evidence type="ECO:0000313" key="4">
    <source>
        <dbReference type="Proteomes" id="UP000515908"/>
    </source>
</evidence>
<dbReference type="CDD" id="cd00299">
    <property type="entry name" value="GST_C_family"/>
    <property type="match status" value="1"/>
</dbReference>
<dbReference type="Pfam" id="PF16865">
    <property type="entry name" value="GST_C_5"/>
    <property type="match status" value="2"/>
</dbReference>
<protein>
    <submittedName>
        <fullName evidence="3">Glutathione S-transferase, N-terminal domain/Glutaredoxin/Glutathione S-transferase, C-terminal domain containing protein, putative</fullName>
    </submittedName>
</protein>
<dbReference type="InterPro" id="IPR050983">
    <property type="entry name" value="GST_Omega/HSP26"/>
</dbReference>
<keyword evidence="4" id="KW-1185">Reference proteome</keyword>
<dbReference type="PROSITE" id="PS51354">
    <property type="entry name" value="GLUTAREDOXIN_2"/>
    <property type="match status" value="1"/>
</dbReference>
<evidence type="ECO:0000259" key="1">
    <source>
        <dbReference type="PROSITE" id="PS50404"/>
    </source>
</evidence>
<dbReference type="InterPro" id="IPR041695">
    <property type="entry name" value="GST_C_5"/>
</dbReference>
<dbReference type="GO" id="GO:0005737">
    <property type="term" value="C:cytoplasm"/>
    <property type="evidence" value="ECO:0007669"/>
    <property type="project" value="TreeGrafter"/>
</dbReference>
<dbReference type="InterPro" id="IPR010987">
    <property type="entry name" value="Glutathione-S-Trfase_C-like"/>
</dbReference>
<reference evidence="3 4" key="1">
    <citation type="submission" date="2020-08" db="EMBL/GenBank/DDBJ databases">
        <authorList>
            <person name="Newling K."/>
            <person name="Davey J."/>
            <person name="Forrester S."/>
        </authorList>
    </citation>
    <scope>NUCLEOTIDE SEQUENCE [LARGE SCALE GENOMIC DNA]</scope>
    <source>
        <strain evidence="4">Crithidia deanei Carvalho (ATCC PRA-265)</strain>
    </source>
</reference>
<dbReference type="Gene3D" id="1.20.1050.10">
    <property type="match status" value="2"/>
</dbReference>
<dbReference type="GO" id="GO:0016740">
    <property type="term" value="F:transferase activity"/>
    <property type="evidence" value="ECO:0007669"/>
    <property type="project" value="UniProtKB-KW"/>
</dbReference>
<dbReference type="InterPro" id="IPR036249">
    <property type="entry name" value="Thioredoxin-like_sf"/>
</dbReference>
<dbReference type="InterPro" id="IPR011767">
    <property type="entry name" value="GLR_AS"/>
</dbReference>
<organism evidence="3 4">
    <name type="scientific">Angomonas deanei</name>
    <dbReference type="NCBI Taxonomy" id="59799"/>
    <lineage>
        <taxon>Eukaryota</taxon>
        <taxon>Discoba</taxon>
        <taxon>Euglenozoa</taxon>
        <taxon>Kinetoplastea</taxon>
        <taxon>Metakinetoplastina</taxon>
        <taxon>Trypanosomatida</taxon>
        <taxon>Trypanosomatidae</taxon>
        <taxon>Strigomonadinae</taxon>
        <taxon>Angomonas</taxon>
    </lineage>
</organism>
<dbReference type="OrthoDB" id="202840at2759"/>
<dbReference type="InterPro" id="IPR036282">
    <property type="entry name" value="Glutathione-S-Trfase_C_sf"/>
</dbReference>
<dbReference type="SUPFAM" id="SSF52833">
    <property type="entry name" value="Thioredoxin-like"/>
    <property type="match status" value="2"/>
</dbReference>
<dbReference type="Gene3D" id="3.40.30.10">
    <property type="entry name" value="Glutaredoxin"/>
    <property type="match status" value="2"/>
</dbReference>
<dbReference type="PANTHER" id="PTHR43968">
    <property type="match status" value="1"/>
</dbReference>
<dbReference type="VEuPathDB" id="TriTrypDB:ADEAN_000137400"/>
<dbReference type="Pfam" id="PF13409">
    <property type="entry name" value="GST_N_2"/>
    <property type="match status" value="2"/>
</dbReference>
<dbReference type="PROSITE" id="PS50405">
    <property type="entry name" value="GST_CTER"/>
    <property type="match status" value="1"/>
</dbReference>
<dbReference type="PROSITE" id="PS00195">
    <property type="entry name" value="GLUTAREDOXIN_1"/>
    <property type="match status" value="1"/>
</dbReference>
<dbReference type="AlphaFoldDB" id="A0A7G2C2G6"/>
<feature type="domain" description="GST C-terminal" evidence="2">
    <location>
        <begin position="95"/>
        <end position="226"/>
    </location>
</feature>
<keyword evidence="3" id="KW-0808">Transferase</keyword>
<dbReference type="SFLD" id="SFLDG00358">
    <property type="entry name" value="Main_(cytGST)"/>
    <property type="match status" value="1"/>
</dbReference>
<evidence type="ECO:0000259" key="2">
    <source>
        <dbReference type="PROSITE" id="PS50405"/>
    </source>
</evidence>
<dbReference type="PANTHER" id="PTHR43968:SF6">
    <property type="entry name" value="GLUTATHIONE S-TRANSFERASE OMEGA"/>
    <property type="match status" value="1"/>
</dbReference>
<evidence type="ECO:0000313" key="3">
    <source>
        <dbReference type="EMBL" id="CAD2213930.1"/>
    </source>
</evidence>
<dbReference type="Proteomes" id="UP000515908">
    <property type="component" value="Chromosome 02"/>
</dbReference>
<sequence>MSGLKLFLNKCCPYCHKATIVAAEKNIPLEVVEVALGDAMPDWYKKINPNETVPTLQAANLCTGATTEKFIYESNLVAQYLDNIGAPAGSLMGATPYQRHKVEFFLSQVGDLVGAAYNLLRDPYNGERRQFLEDNIAYIENIIAETQLAGPFYLDERFSMADVVLLPFLARFKSVLPYYTGFDLFSKAPRMAKVYAAGMKRPSVTRDLLSPREYIAFYAKFVPKDFPALAAQGNYILYANKFCPFADRARLTCALKGIKPYYIETPIHPEAPWLKYINFRETVPVLVTPDGEIINESQLVVQYLDQVFPNQGPRLLPLGKADDEYDIQYFVTCAGNFFGAMYGFWQNNSSKEAKEELQWAANQLVKLLDVKPFGDGPFYGGKVPNAGDVSLISFLYRARVYHPERTGGYDVLADYPRLAALLDAALATEAGKAVYHPKEAYIARFNECGH</sequence>
<gene>
    <name evidence="3" type="ORF">ADEAN_000137400</name>
</gene>
<name>A0A7G2C2G6_9TRYP</name>
<dbReference type="PROSITE" id="PS50404">
    <property type="entry name" value="GST_NTER"/>
    <property type="match status" value="2"/>
</dbReference>
<dbReference type="InterPro" id="IPR004045">
    <property type="entry name" value="Glutathione_S-Trfase_N"/>
</dbReference>
<accession>A0A7G2C2G6</accession>
<feature type="domain" description="GST N-terminal" evidence="1">
    <location>
        <begin position="233"/>
        <end position="312"/>
    </location>
</feature>
<dbReference type="EMBL" id="LR877146">
    <property type="protein sequence ID" value="CAD2213930.1"/>
    <property type="molecule type" value="Genomic_DNA"/>
</dbReference>
<dbReference type="SUPFAM" id="SSF47616">
    <property type="entry name" value="GST C-terminal domain-like"/>
    <property type="match status" value="2"/>
</dbReference>